<evidence type="ECO:0000256" key="3">
    <source>
        <dbReference type="ARBA" id="ARBA00022679"/>
    </source>
</evidence>
<dbReference type="InterPro" id="IPR000719">
    <property type="entry name" value="Prot_kinase_dom"/>
</dbReference>
<dbReference type="Gene3D" id="3.30.200.20">
    <property type="entry name" value="Phosphorylase Kinase, domain 1"/>
    <property type="match status" value="1"/>
</dbReference>
<dbReference type="Gene3D" id="1.10.510.10">
    <property type="entry name" value="Transferase(Phosphotransferase) domain 1"/>
    <property type="match status" value="1"/>
</dbReference>
<keyword evidence="6" id="KW-0067">ATP-binding</keyword>
<dbReference type="Pfam" id="PF00069">
    <property type="entry name" value="Pkinase"/>
    <property type="match status" value="1"/>
</dbReference>
<dbReference type="InterPro" id="IPR050108">
    <property type="entry name" value="CDK"/>
</dbReference>
<reference evidence="8 9" key="1">
    <citation type="journal article" date="2017" name="Gigascience">
        <title>Genome sequence of the small brown planthopper, Laodelphax striatellus.</title>
        <authorList>
            <person name="Zhu J."/>
            <person name="Jiang F."/>
            <person name="Wang X."/>
            <person name="Yang P."/>
            <person name="Bao Y."/>
            <person name="Zhao W."/>
            <person name="Wang W."/>
            <person name="Lu H."/>
            <person name="Wang Q."/>
            <person name="Cui N."/>
            <person name="Li J."/>
            <person name="Chen X."/>
            <person name="Luo L."/>
            <person name="Yu J."/>
            <person name="Kang L."/>
            <person name="Cui F."/>
        </authorList>
    </citation>
    <scope>NUCLEOTIDE SEQUENCE [LARGE SCALE GENOMIC DNA]</scope>
    <source>
        <strain evidence="8">Lst14</strain>
    </source>
</reference>
<dbReference type="GO" id="GO:0005634">
    <property type="term" value="C:nucleus"/>
    <property type="evidence" value="ECO:0007669"/>
    <property type="project" value="TreeGrafter"/>
</dbReference>
<proteinExistence type="inferred from homology"/>
<dbReference type="STRING" id="195883.A0A482WFF8"/>
<dbReference type="SMART" id="SM00220">
    <property type="entry name" value="S_TKc"/>
    <property type="match status" value="1"/>
</dbReference>
<dbReference type="PROSITE" id="PS00108">
    <property type="entry name" value="PROTEIN_KINASE_ST"/>
    <property type="match status" value="1"/>
</dbReference>
<dbReference type="SMR" id="A0A482WFF8"/>
<keyword evidence="4" id="KW-0547">Nucleotide-binding</keyword>
<evidence type="ECO:0000256" key="2">
    <source>
        <dbReference type="ARBA" id="ARBA00022527"/>
    </source>
</evidence>
<dbReference type="InParanoid" id="A0A482WFF8"/>
<keyword evidence="9" id="KW-1185">Reference proteome</keyword>
<evidence type="ECO:0000256" key="6">
    <source>
        <dbReference type="ARBA" id="ARBA00022840"/>
    </source>
</evidence>
<sequence>MAGATSNPSASTSSSEVPEYLRYLEELPTSNHEKYLVLRTLQEGGFNKIGKAVLADNPDGPRFAIKSKLARTGQITHAERIEVHALKTLENEENVVKMVDLIRMPTELVIVMNLAKTDLHFLLHPSKRPIRAEEKRTILYQLFNGLAAIHKHKIIHRDIKPGNVLISNEGIVQIADFGLSVPLVPGEKRTSPGGTLFYKAIELLMDDDEYDEKVDMWAAGCSMAELWTKDLLFKPSRISLMDQTRAVSMYLGFPEEKYWPRLATFKLYREAWLNNNHLKRNLLLAHALKITQGDALAANLLLKLVNLYPSRRISASDCLTHGYFTRQPPVQPNVEGLLHRRN</sequence>
<dbReference type="InterPro" id="IPR011009">
    <property type="entry name" value="Kinase-like_dom_sf"/>
</dbReference>
<dbReference type="SUPFAM" id="SSF56112">
    <property type="entry name" value="Protein kinase-like (PK-like)"/>
    <property type="match status" value="1"/>
</dbReference>
<evidence type="ECO:0000256" key="1">
    <source>
        <dbReference type="ARBA" id="ARBA00006485"/>
    </source>
</evidence>
<keyword evidence="5" id="KW-0418">Kinase</keyword>
<dbReference type="InterPro" id="IPR008271">
    <property type="entry name" value="Ser/Thr_kinase_AS"/>
</dbReference>
<dbReference type="PANTHER" id="PTHR24056">
    <property type="entry name" value="CELL DIVISION PROTEIN KINASE"/>
    <property type="match status" value="1"/>
</dbReference>
<dbReference type="GO" id="GO:0004674">
    <property type="term" value="F:protein serine/threonine kinase activity"/>
    <property type="evidence" value="ECO:0007669"/>
    <property type="project" value="UniProtKB-KW"/>
</dbReference>
<evidence type="ECO:0000259" key="7">
    <source>
        <dbReference type="PROSITE" id="PS50011"/>
    </source>
</evidence>
<name>A0A482WFF8_LAOST</name>
<evidence type="ECO:0000256" key="5">
    <source>
        <dbReference type="ARBA" id="ARBA00022777"/>
    </source>
</evidence>
<evidence type="ECO:0000313" key="8">
    <source>
        <dbReference type="EMBL" id="RZF32217.1"/>
    </source>
</evidence>
<dbReference type="OrthoDB" id="4062651at2759"/>
<dbReference type="AlphaFoldDB" id="A0A482WFF8"/>
<gene>
    <name evidence="8" type="ORF">LSTR_LSTR011489</name>
</gene>
<accession>A0A482WFF8</accession>
<feature type="domain" description="Protein kinase" evidence="7">
    <location>
        <begin position="35"/>
        <end position="324"/>
    </location>
</feature>
<dbReference type="Proteomes" id="UP000291343">
    <property type="component" value="Unassembled WGS sequence"/>
</dbReference>
<evidence type="ECO:0000313" key="9">
    <source>
        <dbReference type="Proteomes" id="UP000291343"/>
    </source>
</evidence>
<evidence type="ECO:0000256" key="4">
    <source>
        <dbReference type="ARBA" id="ARBA00022741"/>
    </source>
</evidence>
<dbReference type="PROSITE" id="PS50011">
    <property type="entry name" value="PROTEIN_KINASE_DOM"/>
    <property type="match status" value="1"/>
</dbReference>
<dbReference type="GO" id="GO:0005524">
    <property type="term" value="F:ATP binding"/>
    <property type="evidence" value="ECO:0007669"/>
    <property type="project" value="UniProtKB-KW"/>
</dbReference>
<organism evidence="8 9">
    <name type="scientific">Laodelphax striatellus</name>
    <name type="common">Small brown planthopper</name>
    <name type="synonym">Delphax striatella</name>
    <dbReference type="NCBI Taxonomy" id="195883"/>
    <lineage>
        <taxon>Eukaryota</taxon>
        <taxon>Metazoa</taxon>
        <taxon>Ecdysozoa</taxon>
        <taxon>Arthropoda</taxon>
        <taxon>Hexapoda</taxon>
        <taxon>Insecta</taxon>
        <taxon>Pterygota</taxon>
        <taxon>Neoptera</taxon>
        <taxon>Paraneoptera</taxon>
        <taxon>Hemiptera</taxon>
        <taxon>Auchenorrhyncha</taxon>
        <taxon>Fulgoroidea</taxon>
        <taxon>Delphacidae</taxon>
        <taxon>Criomorphinae</taxon>
        <taxon>Laodelphax</taxon>
    </lineage>
</organism>
<protein>
    <recommendedName>
        <fullName evidence="7">Protein kinase domain-containing protein</fullName>
    </recommendedName>
</protein>
<keyword evidence="3" id="KW-0808">Transferase</keyword>
<dbReference type="EMBL" id="QKKF02037417">
    <property type="protein sequence ID" value="RZF32217.1"/>
    <property type="molecule type" value="Genomic_DNA"/>
</dbReference>
<comment type="similarity">
    <text evidence="1">Belongs to the protein kinase superfamily. CMGC Ser/Thr protein kinase family. CDC2/CDKX subfamily.</text>
</comment>
<keyword evidence="2" id="KW-0723">Serine/threonine-protein kinase</keyword>
<comment type="caution">
    <text evidence="8">The sequence shown here is derived from an EMBL/GenBank/DDBJ whole genome shotgun (WGS) entry which is preliminary data.</text>
</comment>